<feature type="non-terminal residue" evidence="1">
    <location>
        <position position="68"/>
    </location>
</feature>
<evidence type="ECO:0000313" key="2">
    <source>
        <dbReference type="Proteomes" id="UP000003856"/>
    </source>
</evidence>
<comment type="caution">
    <text evidence="1">The sequence shown here is derived from an EMBL/GenBank/DDBJ whole genome shotgun (WGS) entry which is preliminary data.</text>
</comment>
<dbReference type="AlphaFoldDB" id="C5TAM2"/>
<proteinExistence type="predicted"/>
<organism evidence="1 2">
    <name type="scientific">Acidovorax delafieldii 2AN</name>
    <dbReference type="NCBI Taxonomy" id="573060"/>
    <lineage>
        <taxon>Bacteria</taxon>
        <taxon>Pseudomonadati</taxon>
        <taxon>Pseudomonadota</taxon>
        <taxon>Betaproteobacteria</taxon>
        <taxon>Burkholderiales</taxon>
        <taxon>Comamonadaceae</taxon>
        <taxon>Acidovorax</taxon>
    </lineage>
</organism>
<accession>C5TAM2</accession>
<dbReference type="EMBL" id="ACQT01000258">
    <property type="protein sequence ID" value="EER58480.1"/>
    <property type="molecule type" value="Genomic_DNA"/>
</dbReference>
<dbReference type="Proteomes" id="UP000003856">
    <property type="component" value="Unassembled WGS sequence"/>
</dbReference>
<evidence type="ECO:0000313" key="1">
    <source>
        <dbReference type="EMBL" id="EER58480.1"/>
    </source>
</evidence>
<gene>
    <name evidence="1" type="ORF">AcdelDRAFT_3952</name>
</gene>
<sequence>MRVPRVPVQHHLRTLRHLLPPGARTVITWLPTWQRSTRSAPRYSCPTTCAGTAMAMPSVAAARSAPPC</sequence>
<keyword evidence="2" id="KW-1185">Reference proteome</keyword>
<dbReference type="RefSeq" id="WP_005799680.1">
    <property type="nucleotide sequence ID" value="NZ_ACQT01000258.1"/>
</dbReference>
<protein>
    <submittedName>
        <fullName evidence="1">Uncharacterized protein</fullName>
    </submittedName>
</protein>
<name>C5TAM2_ACIDE</name>
<reference evidence="1 2" key="1">
    <citation type="submission" date="2009-05" db="EMBL/GenBank/DDBJ databases">
        <title>The draft genome of Acidovorax delafieldii 2AN.</title>
        <authorList>
            <consortium name="US DOE Joint Genome Institute (JGI-PGF)"/>
            <person name="Lucas S."/>
            <person name="Copeland A."/>
            <person name="Lapidus A."/>
            <person name="Glavina del Rio T."/>
            <person name="Tice H."/>
            <person name="Bruce D."/>
            <person name="Goodwin L."/>
            <person name="Pitluck S."/>
            <person name="Larimer F."/>
            <person name="Land M.L."/>
            <person name="Hauser L."/>
            <person name="Shelobolina E.S."/>
            <person name="Picardal F."/>
            <person name="Roden E."/>
            <person name="Emerson D."/>
        </authorList>
    </citation>
    <scope>NUCLEOTIDE SEQUENCE [LARGE SCALE GENOMIC DNA]</scope>
    <source>
        <strain evidence="1 2">2AN</strain>
    </source>
</reference>